<comment type="caution">
    <text evidence="1">The sequence shown here is derived from an EMBL/GenBank/DDBJ whole genome shotgun (WGS) entry which is preliminary data.</text>
</comment>
<accession>A0ABQ1PRE4</accession>
<keyword evidence="2" id="KW-1185">Reference proteome</keyword>
<dbReference type="Proteomes" id="UP000630615">
    <property type="component" value="Unassembled WGS sequence"/>
</dbReference>
<organism evidence="1 2">
    <name type="scientific">Enterococcus wangshanyuanii</name>
    <dbReference type="NCBI Taxonomy" id="2005703"/>
    <lineage>
        <taxon>Bacteria</taxon>
        <taxon>Bacillati</taxon>
        <taxon>Bacillota</taxon>
        <taxon>Bacilli</taxon>
        <taxon>Lactobacillales</taxon>
        <taxon>Enterococcaceae</taxon>
        <taxon>Enterococcus</taxon>
    </lineage>
</organism>
<name>A0ABQ1PRE4_9ENTE</name>
<reference evidence="2" key="1">
    <citation type="journal article" date="2019" name="Int. J. Syst. Evol. Microbiol.">
        <title>The Global Catalogue of Microorganisms (GCM) 10K type strain sequencing project: providing services to taxonomists for standard genome sequencing and annotation.</title>
        <authorList>
            <consortium name="The Broad Institute Genomics Platform"/>
            <consortium name="The Broad Institute Genome Sequencing Center for Infectious Disease"/>
            <person name="Wu L."/>
            <person name="Ma J."/>
        </authorList>
    </citation>
    <scope>NUCLEOTIDE SEQUENCE [LARGE SCALE GENOMIC DNA]</scope>
    <source>
        <strain evidence="2">CGMCC 1.15942</strain>
    </source>
</reference>
<protein>
    <recommendedName>
        <fullName evidence="3">YhfH family protein</fullName>
    </recommendedName>
</protein>
<dbReference type="EMBL" id="BMKI01000012">
    <property type="protein sequence ID" value="GGD01888.1"/>
    <property type="molecule type" value="Genomic_DNA"/>
</dbReference>
<sequence>MSSEFSKNREELKPKYSHCERCGEVLKEFEITQNYCIDCYEILA</sequence>
<proteinExistence type="predicted"/>
<evidence type="ECO:0008006" key="3">
    <source>
        <dbReference type="Google" id="ProtNLM"/>
    </source>
</evidence>
<evidence type="ECO:0000313" key="1">
    <source>
        <dbReference type="EMBL" id="GGD01888.1"/>
    </source>
</evidence>
<evidence type="ECO:0000313" key="2">
    <source>
        <dbReference type="Proteomes" id="UP000630615"/>
    </source>
</evidence>
<gene>
    <name evidence="1" type="ORF">GCM10011573_34280</name>
</gene>